<gene>
    <name evidence="1" type="ORF">M430DRAFT_35733</name>
</gene>
<dbReference type="EMBL" id="KZ679013">
    <property type="protein sequence ID" value="PSS14873.1"/>
    <property type="molecule type" value="Genomic_DNA"/>
</dbReference>
<sequence length="68" mass="7213">MTLPSVANVIFEVPTDEPSIYYNPAPPSPDMGVRVVPMTGVRCPTCAANGQEVWVIPGKACPYCGTNC</sequence>
<accession>A0A2T3AXT9</accession>
<organism evidence="1 2">
    <name type="scientific">Amorphotheca resinae ATCC 22711</name>
    <dbReference type="NCBI Taxonomy" id="857342"/>
    <lineage>
        <taxon>Eukaryota</taxon>
        <taxon>Fungi</taxon>
        <taxon>Dikarya</taxon>
        <taxon>Ascomycota</taxon>
        <taxon>Pezizomycotina</taxon>
        <taxon>Leotiomycetes</taxon>
        <taxon>Helotiales</taxon>
        <taxon>Amorphothecaceae</taxon>
        <taxon>Amorphotheca</taxon>
    </lineage>
</organism>
<evidence type="ECO:0000313" key="2">
    <source>
        <dbReference type="Proteomes" id="UP000241818"/>
    </source>
</evidence>
<reference evidence="1 2" key="1">
    <citation type="journal article" date="2018" name="New Phytol.">
        <title>Comparative genomics and transcriptomics depict ericoid mycorrhizal fungi as versatile saprotrophs and plant mutualists.</title>
        <authorList>
            <person name="Martino E."/>
            <person name="Morin E."/>
            <person name="Grelet G.A."/>
            <person name="Kuo A."/>
            <person name="Kohler A."/>
            <person name="Daghino S."/>
            <person name="Barry K.W."/>
            <person name="Cichocki N."/>
            <person name="Clum A."/>
            <person name="Dockter R.B."/>
            <person name="Hainaut M."/>
            <person name="Kuo R.C."/>
            <person name="LaButti K."/>
            <person name="Lindahl B.D."/>
            <person name="Lindquist E.A."/>
            <person name="Lipzen A."/>
            <person name="Khouja H.R."/>
            <person name="Magnuson J."/>
            <person name="Murat C."/>
            <person name="Ohm R.A."/>
            <person name="Singer S.W."/>
            <person name="Spatafora J.W."/>
            <person name="Wang M."/>
            <person name="Veneault-Fourrey C."/>
            <person name="Henrissat B."/>
            <person name="Grigoriev I.V."/>
            <person name="Martin F.M."/>
            <person name="Perotto S."/>
        </authorList>
    </citation>
    <scope>NUCLEOTIDE SEQUENCE [LARGE SCALE GENOMIC DNA]</scope>
    <source>
        <strain evidence="1 2">ATCC 22711</strain>
    </source>
</reference>
<dbReference type="OrthoDB" id="6133115at2759"/>
<dbReference type="Proteomes" id="UP000241818">
    <property type="component" value="Unassembled WGS sequence"/>
</dbReference>
<evidence type="ECO:0000313" key="1">
    <source>
        <dbReference type="EMBL" id="PSS14873.1"/>
    </source>
</evidence>
<keyword evidence="2" id="KW-1185">Reference proteome</keyword>
<dbReference type="GeneID" id="36574881"/>
<dbReference type="RefSeq" id="XP_024719472.1">
    <property type="nucleotide sequence ID" value="XM_024866800.1"/>
</dbReference>
<protein>
    <submittedName>
        <fullName evidence="1">Uncharacterized protein</fullName>
    </submittedName>
</protein>
<dbReference type="AlphaFoldDB" id="A0A2T3AXT9"/>
<name>A0A2T3AXT9_AMORE</name>
<proteinExistence type="predicted"/>
<dbReference type="InParanoid" id="A0A2T3AXT9"/>